<dbReference type="NCBIfam" id="TIGR04052">
    <property type="entry name" value="MbnP_like_WxW"/>
    <property type="match status" value="1"/>
</dbReference>
<dbReference type="EMBL" id="FORY01000007">
    <property type="protein sequence ID" value="SFJ64897.1"/>
    <property type="molecule type" value="Genomic_DNA"/>
</dbReference>
<feature type="domain" description="Copper-binding protein MbnP-like" evidence="2">
    <location>
        <begin position="21"/>
        <end position="247"/>
    </location>
</feature>
<dbReference type="GeneID" id="98664926"/>
<dbReference type="InterPro" id="IPR046863">
    <property type="entry name" value="MbnP-like_dom"/>
</dbReference>
<evidence type="ECO:0000313" key="4">
    <source>
        <dbReference type="Proteomes" id="UP000183299"/>
    </source>
</evidence>
<evidence type="ECO:0000256" key="1">
    <source>
        <dbReference type="SAM" id="SignalP"/>
    </source>
</evidence>
<dbReference type="AlphaFoldDB" id="A0A1I3T5U5"/>
<keyword evidence="1" id="KW-0732">Signal</keyword>
<dbReference type="Pfam" id="PF20243">
    <property type="entry name" value="MbnP"/>
    <property type="match status" value="1"/>
</dbReference>
<accession>A0A1I3T5U5</accession>
<protein>
    <submittedName>
        <fullName evidence="3">AZL_007920/MXAN_0976 family protein</fullName>
    </submittedName>
</protein>
<organism evidence="3 4">
    <name type="scientific">Celeribacter halophilus</name>
    <dbReference type="NCBI Taxonomy" id="576117"/>
    <lineage>
        <taxon>Bacteria</taxon>
        <taxon>Pseudomonadati</taxon>
        <taxon>Pseudomonadota</taxon>
        <taxon>Alphaproteobacteria</taxon>
        <taxon>Rhodobacterales</taxon>
        <taxon>Roseobacteraceae</taxon>
        <taxon>Celeribacter</taxon>
    </lineage>
</organism>
<sequence>MKHILALCAATTLALPAFAEQPVTINFAAEIDGKAFSCTETYDNLGSTDASVKGTDYRMFVSAPALIRTDGTLQPIALEQDGKWQVDDTALLDFEDGTAGCNGTGNADMNTSLRGTVPEGEYQGLAFNIAVPFEKNHGDPTLAPAPLNATGMFWNWRGGYRFVRIDMVPTDKAENGPKGWFLHLGSTMCKAASKTEAPSACANPNNLSVTFAEFDPVSNLVVIDPAPVVAEADLRINAADTSPGCMSFPGDADCVTVMEKLGMAYEDIPAGPQQLVSVR</sequence>
<keyword evidence="4" id="KW-1185">Reference proteome</keyword>
<evidence type="ECO:0000313" key="3">
    <source>
        <dbReference type="EMBL" id="SFJ64897.1"/>
    </source>
</evidence>
<name>A0A1I3T5U5_9RHOB</name>
<dbReference type="Proteomes" id="UP000183299">
    <property type="component" value="Unassembled WGS sequence"/>
</dbReference>
<proteinExistence type="predicted"/>
<dbReference type="OrthoDB" id="64245at2"/>
<dbReference type="STRING" id="576117.SAMN04488138_107210"/>
<feature type="signal peptide" evidence="1">
    <location>
        <begin position="1"/>
        <end position="19"/>
    </location>
</feature>
<reference evidence="3 4" key="1">
    <citation type="submission" date="2016-10" db="EMBL/GenBank/DDBJ databases">
        <authorList>
            <person name="de Groot N.N."/>
        </authorList>
    </citation>
    <scope>NUCLEOTIDE SEQUENCE [LARGE SCALE GENOMIC DNA]</scope>
    <source>
        <strain evidence="3 4">CGMCC 1.8891</strain>
    </source>
</reference>
<dbReference type="InterPro" id="IPR023977">
    <property type="entry name" value="MbnP-like"/>
</dbReference>
<feature type="chain" id="PRO_5010220544" evidence="1">
    <location>
        <begin position="20"/>
        <end position="279"/>
    </location>
</feature>
<dbReference type="RefSeq" id="WP_066604162.1">
    <property type="nucleotide sequence ID" value="NZ_FORY01000007.1"/>
</dbReference>
<gene>
    <name evidence="3" type="ORF">SAMN04488138_107210</name>
</gene>
<evidence type="ECO:0000259" key="2">
    <source>
        <dbReference type="Pfam" id="PF20243"/>
    </source>
</evidence>